<dbReference type="PANTHER" id="PTHR10362">
    <property type="entry name" value="HISTIDINE AMMONIA-LYASE"/>
    <property type="match status" value="1"/>
</dbReference>
<accession>A0A7C8ML88</accession>
<sequence length="534" mass="58537">MAITHTDLFLGVWQRVGAFTTGQASEPIVLTGHDLTIADVITVARYNARTEISAASLERMERSLFTLLHRLQDGDVIYGVNTNFGGSADLRTGNFAELQRALIRELHYGVLPPGERDHHVTARRQSSHHYDSVVDGSHDVSFMPWSWARAAIVIRINSLVSRCSAVRPVIVKRIQDLLQHNIIPMIPLRGSISASSDLSPLSYICGAIQGKSTIKVLSGTSNAVYADTALAETGLEPVMIEAKEGLATLASKLGFLANPVNHVQTAEIGNQSLNSLALISARYTHTANNILSQLVALHLVAVCQALDLRAINIQFLELYKLQFLEIVADHYIEIEHLEPISSSLIVNGVLKLDEIEQSKLLASEHPLNISNSNGKNTSFSKFAESLWGELLLSLETTATIELPRRFDVVAKSLRPSILDNPSLSRDPELIGRLERFTQELSLSLYDTWCSNRDAYLAHGDATNLLGRASKVLYGFIRHTLKVPILASAELKTPTTKDLQSRQAPTVGSYTGAVYRALKDGTVIEAVMDLLEPLG</sequence>
<dbReference type="InterPro" id="IPR008948">
    <property type="entry name" value="L-Aspartase-like"/>
</dbReference>
<name>A0A7C8ML88_9PEZI</name>
<evidence type="ECO:0000256" key="1">
    <source>
        <dbReference type="ARBA" id="ARBA00007238"/>
    </source>
</evidence>
<dbReference type="InterPro" id="IPR024083">
    <property type="entry name" value="Fumarase/histidase_N"/>
</dbReference>
<reference evidence="2 3" key="1">
    <citation type="submission" date="2019-12" db="EMBL/GenBank/DDBJ databases">
        <title>Draft genome sequence of the ascomycete Xylaria multiplex DSM 110363.</title>
        <authorList>
            <person name="Buettner E."/>
            <person name="Kellner H."/>
        </authorList>
    </citation>
    <scope>NUCLEOTIDE SEQUENCE [LARGE SCALE GENOMIC DNA]</scope>
    <source>
        <strain evidence="2 3">DSM 110363</strain>
    </source>
</reference>
<gene>
    <name evidence="2" type="ORF">GQX73_g10140</name>
</gene>
<dbReference type="InParanoid" id="A0A7C8ML88"/>
<evidence type="ECO:0000313" key="3">
    <source>
        <dbReference type="Proteomes" id="UP000481858"/>
    </source>
</evidence>
<dbReference type="GO" id="GO:0003824">
    <property type="term" value="F:catalytic activity"/>
    <property type="evidence" value="ECO:0007669"/>
    <property type="project" value="InterPro"/>
</dbReference>
<comment type="similarity">
    <text evidence="1">Belongs to the PAL/histidase family.</text>
</comment>
<comment type="caution">
    <text evidence="2">The sequence shown here is derived from an EMBL/GenBank/DDBJ whole genome shotgun (WGS) entry which is preliminary data.</text>
</comment>
<dbReference type="Gene3D" id="1.10.274.20">
    <property type="entry name" value="Phenylalanine ammonia-lyase 1, domain 3"/>
    <property type="match status" value="1"/>
</dbReference>
<dbReference type="Gene3D" id="1.20.200.10">
    <property type="entry name" value="Fumarase/aspartase (Central domain)"/>
    <property type="match status" value="1"/>
</dbReference>
<protein>
    <recommendedName>
        <fullName evidence="4">Phenylalanine ammonia-lyase</fullName>
    </recommendedName>
</protein>
<dbReference type="Pfam" id="PF00221">
    <property type="entry name" value="Lyase_aromatic"/>
    <property type="match status" value="1"/>
</dbReference>
<dbReference type="OrthoDB" id="10051290at2759"/>
<organism evidence="2 3">
    <name type="scientific">Xylaria multiplex</name>
    <dbReference type="NCBI Taxonomy" id="323545"/>
    <lineage>
        <taxon>Eukaryota</taxon>
        <taxon>Fungi</taxon>
        <taxon>Dikarya</taxon>
        <taxon>Ascomycota</taxon>
        <taxon>Pezizomycotina</taxon>
        <taxon>Sordariomycetes</taxon>
        <taxon>Xylariomycetidae</taxon>
        <taxon>Xylariales</taxon>
        <taxon>Xylariaceae</taxon>
        <taxon>Xylaria</taxon>
    </lineage>
</organism>
<dbReference type="SUPFAM" id="SSF48557">
    <property type="entry name" value="L-aspartase-like"/>
    <property type="match status" value="2"/>
</dbReference>
<dbReference type="InterPro" id="IPR023144">
    <property type="entry name" value="Phe_NH3-lyase_shielding_dom_sf"/>
</dbReference>
<proteinExistence type="inferred from homology"/>
<dbReference type="InterPro" id="IPR001106">
    <property type="entry name" value="Aromatic_Lyase"/>
</dbReference>
<dbReference type="AlphaFoldDB" id="A0A7C8ML88"/>
<dbReference type="EMBL" id="WUBL01000204">
    <property type="protein sequence ID" value="KAF2963433.1"/>
    <property type="molecule type" value="Genomic_DNA"/>
</dbReference>
<evidence type="ECO:0000313" key="2">
    <source>
        <dbReference type="EMBL" id="KAF2963433.1"/>
    </source>
</evidence>
<keyword evidence="3" id="KW-1185">Reference proteome</keyword>
<evidence type="ECO:0008006" key="4">
    <source>
        <dbReference type="Google" id="ProtNLM"/>
    </source>
</evidence>
<dbReference type="Gene3D" id="1.10.275.10">
    <property type="entry name" value="Fumarase/aspartase (N-terminal domain)"/>
    <property type="match status" value="1"/>
</dbReference>
<dbReference type="Proteomes" id="UP000481858">
    <property type="component" value="Unassembled WGS sequence"/>
</dbReference>